<accession>G5LR64</accession>
<evidence type="ECO:0000313" key="1">
    <source>
        <dbReference type="EMBL" id="EHC36427.1"/>
    </source>
</evidence>
<comment type="caution">
    <text evidence="1">The sequence shown here is derived from an EMBL/GenBank/DDBJ whole genome shotgun (WGS) entry which is preliminary data.</text>
</comment>
<protein>
    <submittedName>
        <fullName evidence="1">Uncharacterized protein</fullName>
    </submittedName>
</protein>
<organism evidence="1 2">
    <name type="scientific">Salmonella enterica subsp. enterica serovar Alachua str. R6-377</name>
    <dbReference type="NCBI Taxonomy" id="913241"/>
    <lineage>
        <taxon>Bacteria</taxon>
        <taxon>Pseudomonadati</taxon>
        <taxon>Pseudomonadota</taxon>
        <taxon>Gammaproteobacteria</taxon>
        <taxon>Enterobacterales</taxon>
        <taxon>Enterobacteriaceae</taxon>
        <taxon>Salmonella</taxon>
    </lineage>
</organism>
<proteinExistence type="predicted"/>
<dbReference type="EMBL" id="AFCJ01001447">
    <property type="protein sequence ID" value="EHC36427.1"/>
    <property type="molecule type" value="Genomic_DNA"/>
</dbReference>
<evidence type="ECO:0000313" key="2">
    <source>
        <dbReference type="Proteomes" id="UP000004642"/>
    </source>
</evidence>
<reference evidence="1 2" key="1">
    <citation type="journal article" date="2011" name="BMC Genomics">
        <title>Genome sequencing reveals diversification of virulence factor content and possible host adaptation in distinct subpopulations of Salmonella enterica.</title>
        <authorList>
            <person name="den Bakker H.C."/>
            <person name="Moreno Switt A.I."/>
            <person name="Govoni G."/>
            <person name="Cummings C.A."/>
            <person name="Ranieri M.L."/>
            <person name="Degoricija L."/>
            <person name="Hoelzer K."/>
            <person name="Rodriguez-Rivera L.D."/>
            <person name="Brown S."/>
            <person name="Bolchacova E."/>
            <person name="Furtado M.R."/>
            <person name="Wiedmann M."/>
        </authorList>
    </citation>
    <scope>NUCLEOTIDE SEQUENCE [LARGE SCALE GENOMIC DNA]</scope>
    <source>
        <strain evidence="1 2">R6-377</strain>
    </source>
</reference>
<dbReference type="Proteomes" id="UP000004642">
    <property type="component" value="Unassembled WGS sequence"/>
</dbReference>
<gene>
    <name evidence="1" type="ORF">LTSEALA_3365</name>
</gene>
<name>G5LR64_SALET</name>
<dbReference type="AlphaFoldDB" id="G5LR64"/>
<sequence>MKRGSLNIQRQREQHIACVDSRDNLPHPLLKKRVSRFVAGRREQGV</sequence>